<evidence type="ECO:0000256" key="1">
    <source>
        <dbReference type="ARBA" id="ARBA00004141"/>
    </source>
</evidence>
<keyword evidence="8" id="KW-1185">Reference proteome</keyword>
<keyword evidence="7" id="KW-0645">Protease</keyword>
<feature type="domain" description="Peptidase S54 rhomboid" evidence="6">
    <location>
        <begin position="43"/>
        <end position="185"/>
    </location>
</feature>
<evidence type="ECO:0000256" key="3">
    <source>
        <dbReference type="ARBA" id="ARBA00022989"/>
    </source>
</evidence>
<feature type="transmembrane region" description="Helical" evidence="5">
    <location>
        <begin position="46"/>
        <end position="70"/>
    </location>
</feature>
<feature type="transmembrane region" description="Helical" evidence="5">
    <location>
        <begin position="82"/>
        <end position="100"/>
    </location>
</feature>
<evidence type="ECO:0000256" key="4">
    <source>
        <dbReference type="ARBA" id="ARBA00023136"/>
    </source>
</evidence>
<feature type="transmembrane region" description="Helical" evidence="5">
    <location>
        <begin position="172"/>
        <end position="189"/>
    </location>
</feature>
<comment type="caution">
    <text evidence="7">The sequence shown here is derived from an EMBL/GenBank/DDBJ whole genome shotgun (WGS) entry which is preliminary data.</text>
</comment>
<evidence type="ECO:0000256" key="5">
    <source>
        <dbReference type="SAM" id="Phobius"/>
    </source>
</evidence>
<dbReference type="AlphaFoldDB" id="A0AAP2GRL8"/>
<dbReference type="SMART" id="SM01160">
    <property type="entry name" value="DUF1751"/>
    <property type="match status" value="1"/>
</dbReference>
<dbReference type="GO" id="GO:0006508">
    <property type="term" value="P:proteolysis"/>
    <property type="evidence" value="ECO:0007669"/>
    <property type="project" value="UniProtKB-KW"/>
</dbReference>
<protein>
    <submittedName>
        <fullName evidence="7">Rhomboid family intramembrane serine protease</fullName>
    </submittedName>
</protein>
<keyword evidence="7" id="KW-0378">Hydrolase</keyword>
<organism evidence="7 8">
    <name type="scientific">Chryseosolibacter histidini</name>
    <dbReference type="NCBI Taxonomy" id="2782349"/>
    <lineage>
        <taxon>Bacteria</taxon>
        <taxon>Pseudomonadati</taxon>
        <taxon>Bacteroidota</taxon>
        <taxon>Cytophagia</taxon>
        <taxon>Cytophagales</taxon>
        <taxon>Chryseotaleaceae</taxon>
        <taxon>Chryseosolibacter</taxon>
    </lineage>
</organism>
<evidence type="ECO:0000313" key="8">
    <source>
        <dbReference type="Proteomes" id="UP001319200"/>
    </source>
</evidence>
<keyword evidence="4 5" id="KW-0472">Membrane</keyword>
<dbReference type="PANTHER" id="PTHR43066">
    <property type="entry name" value="RHOMBOID-RELATED PROTEIN"/>
    <property type="match status" value="1"/>
</dbReference>
<reference evidence="7 8" key="1">
    <citation type="submission" date="2021-05" db="EMBL/GenBank/DDBJ databases">
        <title>A Polyphasic approach of four new species of the genus Ohtaekwangia: Ohtaekwangia histidinii sp. nov., Ohtaekwangia cretensis sp. nov., Ohtaekwangia indiensis sp. nov., Ohtaekwangia reichenbachii sp. nov. from diverse environment.</title>
        <authorList>
            <person name="Octaviana S."/>
        </authorList>
    </citation>
    <scope>NUCLEOTIDE SEQUENCE [LARGE SCALE GENOMIC DNA]</scope>
    <source>
        <strain evidence="7 8">PWU4</strain>
    </source>
</reference>
<feature type="transmembrane region" description="Helical" evidence="5">
    <location>
        <begin position="148"/>
        <end position="166"/>
    </location>
</feature>
<comment type="subcellular location">
    <subcellularLocation>
        <location evidence="1">Membrane</location>
        <topology evidence="1">Multi-pass membrane protein</topology>
    </subcellularLocation>
</comment>
<evidence type="ECO:0000313" key="7">
    <source>
        <dbReference type="EMBL" id="MBT1701318.1"/>
    </source>
</evidence>
<keyword evidence="2 5" id="KW-0812">Transmembrane</keyword>
<dbReference type="Proteomes" id="UP001319200">
    <property type="component" value="Unassembled WGS sequence"/>
</dbReference>
<dbReference type="SUPFAM" id="SSF144091">
    <property type="entry name" value="Rhomboid-like"/>
    <property type="match status" value="1"/>
</dbReference>
<dbReference type="EMBL" id="JAHESF010000065">
    <property type="protein sequence ID" value="MBT1701318.1"/>
    <property type="molecule type" value="Genomic_DNA"/>
</dbReference>
<proteinExistence type="predicted"/>
<dbReference type="PANTHER" id="PTHR43066:SF11">
    <property type="entry name" value="PEPTIDASE S54 RHOMBOID DOMAIN-CONTAINING PROTEIN"/>
    <property type="match status" value="1"/>
</dbReference>
<dbReference type="Pfam" id="PF01694">
    <property type="entry name" value="Rhomboid"/>
    <property type="match status" value="1"/>
</dbReference>
<dbReference type="GO" id="GO:0004252">
    <property type="term" value="F:serine-type endopeptidase activity"/>
    <property type="evidence" value="ECO:0007669"/>
    <property type="project" value="InterPro"/>
</dbReference>
<evidence type="ECO:0000259" key="6">
    <source>
        <dbReference type="Pfam" id="PF01694"/>
    </source>
</evidence>
<dbReference type="InterPro" id="IPR035952">
    <property type="entry name" value="Rhomboid-like_sf"/>
</dbReference>
<feature type="transmembrane region" description="Helical" evidence="5">
    <location>
        <begin position="106"/>
        <end position="128"/>
    </location>
</feature>
<feature type="transmembrane region" description="Helical" evidence="5">
    <location>
        <begin position="12"/>
        <end position="34"/>
    </location>
</feature>
<dbReference type="GO" id="GO:0016020">
    <property type="term" value="C:membrane"/>
    <property type="evidence" value="ECO:0007669"/>
    <property type="project" value="UniProtKB-SubCell"/>
</dbReference>
<dbReference type="RefSeq" id="WP_254170000.1">
    <property type="nucleotide sequence ID" value="NZ_JAHESF010000065.1"/>
</dbReference>
<keyword evidence="3 5" id="KW-1133">Transmembrane helix</keyword>
<accession>A0AAP2GRL8</accession>
<evidence type="ECO:0000256" key="2">
    <source>
        <dbReference type="ARBA" id="ARBA00022692"/>
    </source>
</evidence>
<dbReference type="Gene3D" id="1.20.1540.10">
    <property type="entry name" value="Rhomboid-like"/>
    <property type="match status" value="1"/>
</dbReference>
<dbReference type="InterPro" id="IPR022764">
    <property type="entry name" value="Peptidase_S54_rhomboid_dom"/>
</dbReference>
<name>A0AAP2GRL8_9BACT</name>
<gene>
    <name evidence="7" type="ORF">KK083_30780</name>
</gene>
<sequence length="194" mass="21879">MFRITPVVRNLIIINAVVFILQGILPLTDYLALYNVKTQLFKPYQLFTYMFCHGDFFHVFFNMLLLSFMGPIMEEFWGQKRFLIFYTITGIGAGIFNILIDMFFGVGSFAVMIGASGAVYGVMTAFGVTFPNMELRLMFLPVSFKAKYMVMVLGSIAIFSGLRPQAGDNTAHFAHLGGIVVAILFLQFWRGRGD</sequence>